<dbReference type="Gene3D" id="1.10.10.1150">
    <property type="entry name" value="Coenzyme PQQ synthesis protein D (PqqD)"/>
    <property type="match status" value="1"/>
</dbReference>
<dbReference type="RefSeq" id="WP_156342664.1">
    <property type="nucleotide sequence ID" value="NZ_CACRSY010000015.1"/>
</dbReference>
<dbReference type="InterPro" id="IPR008792">
    <property type="entry name" value="PQQD"/>
</dbReference>
<gene>
    <name evidence="1" type="primary">pqqD</name>
    <name evidence="1" type="ORF">BHLFYP23_00910</name>
</gene>
<dbReference type="EMBL" id="CACRSY010000015">
    <property type="protein sequence ID" value="VYT26324.1"/>
    <property type="molecule type" value="Genomic_DNA"/>
</dbReference>
<dbReference type="Pfam" id="PF05402">
    <property type="entry name" value="PqqD"/>
    <property type="match status" value="1"/>
</dbReference>
<name>A0A6N2V773_BLAHA</name>
<dbReference type="InterPro" id="IPR041881">
    <property type="entry name" value="PqqD_sf"/>
</dbReference>
<dbReference type="AlphaFoldDB" id="A0A6N2V773"/>
<reference evidence="1" key="1">
    <citation type="submission" date="2019-11" db="EMBL/GenBank/DDBJ databases">
        <authorList>
            <person name="Feng L."/>
        </authorList>
    </citation>
    <scope>NUCLEOTIDE SEQUENCE</scope>
    <source>
        <strain evidence="1">BhanseniiLFYP23</strain>
    </source>
</reference>
<organism evidence="1">
    <name type="scientific">Blautia hansenii</name>
    <name type="common">Ruminococcus hansenii</name>
    <dbReference type="NCBI Taxonomy" id="1322"/>
    <lineage>
        <taxon>Bacteria</taxon>
        <taxon>Bacillati</taxon>
        <taxon>Bacillota</taxon>
        <taxon>Clostridia</taxon>
        <taxon>Lachnospirales</taxon>
        <taxon>Lachnospiraceae</taxon>
        <taxon>Blautia</taxon>
    </lineage>
</organism>
<sequence length="95" mass="10922">MEKIKLKNGFLLREIAGENVVVPVDEARELFRGMIQLNGVGAFLWKLCSEETTIEQMTQALVEQYDVEKRKAECDVKNFVAQLKQKGLLEESFEE</sequence>
<protein>
    <submittedName>
        <fullName evidence="1">Coenzyme PQQ synthesis protein D</fullName>
    </submittedName>
</protein>
<evidence type="ECO:0000313" key="1">
    <source>
        <dbReference type="EMBL" id="VYT26324.1"/>
    </source>
</evidence>
<proteinExistence type="predicted"/>
<accession>A0A6N2V773</accession>